<feature type="compositionally biased region" description="Low complexity" evidence="1">
    <location>
        <begin position="320"/>
        <end position="336"/>
    </location>
</feature>
<evidence type="ECO:0000313" key="3">
    <source>
        <dbReference type="EMBL" id="KAE8997202.1"/>
    </source>
</evidence>
<feature type="compositionally biased region" description="Basic and acidic residues" evidence="1">
    <location>
        <begin position="7"/>
        <end position="21"/>
    </location>
</feature>
<feature type="compositionally biased region" description="Acidic residues" evidence="1">
    <location>
        <begin position="215"/>
        <end position="232"/>
    </location>
</feature>
<dbReference type="EMBL" id="QXFT01001851">
    <property type="protein sequence ID" value="KAE9308983.1"/>
    <property type="molecule type" value="Genomic_DNA"/>
</dbReference>
<feature type="region of interest" description="Disordered" evidence="1">
    <location>
        <begin position="395"/>
        <end position="465"/>
    </location>
</feature>
<dbReference type="Proteomes" id="UP000434957">
    <property type="component" value="Unassembled WGS sequence"/>
</dbReference>
<feature type="region of interest" description="Disordered" evidence="1">
    <location>
        <begin position="147"/>
        <end position="285"/>
    </location>
</feature>
<feature type="compositionally biased region" description="Basic residues" evidence="1">
    <location>
        <begin position="340"/>
        <end position="349"/>
    </location>
</feature>
<evidence type="ECO:0000256" key="1">
    <source>
        <dbReference type="SAM" id="MobiDB-lite"/>
    </source>
</evidence>
<accession>A0A6A3JGG4</accession>
<dbReference type="Proteomes" id="UP000435112">
    <property type="component" value="Unassembled WGS sequence"/>
</dbReference>
<dbReference type="OrthoDB" id="166253at2759"/>
<comment type="caution">
    <text evidence="2">The sequence shown here is derived from an EMBL/GenBank/DDBJ whole genome shotgun (WGS) entry which is preliminary data.</text>
</comment>
<evidence type="ECO:0000313" key="7">
    <source>
        <dbReference type="Proteomes" id="UP000435112"/>
    </source>
</evidence>
<feature type="region of interest" description="Disordered" evidence="1">
    <location>
        <begin position="40"/>
        <end position="115"/>
    </location>
</feature>
<feature type="region of interest" description="Disordered" evidence="1">
    <location>
        <begin position="303"/>
        <end position="371"/>
    </location>
</feature>
<sequence length="497" mass="55200">MNSDALSPRHRESPLTRRSRDIPPPTTNCLEVQWRFLQHKNPKPPQFGSPQRKTLLVEPISPIHTPRKHLDPAPTRDSPSRLIHMFERQDADAEESTSASVTQSYAQPSHIPGSPCASRTLNVLMGETQRQAMLDRILADMEDLAVEPTYPRLGQPDNDKNSKASSRRDPQRARAHKPSILEAALKNEPNSPYSRIHAKQRKFSVLWSRSSQDGYSDDADDDDDEEEEGDGALEDRKRRQRRKVQQFNQEDDDPRIFWQQTTGARSAADVPERLLTLSPPPPRRMRSAHIVLGRRSYTTRQLLASSSVSDDRQRSRTNVAAASDLQAAASSTTTATPKLSPRRRRRHNVRVPAAASSANCSSNAAPASPSKTHYGAWYVPQSQWWNLHQLEQQTAPATANTADEPHCHGACTSPMQRQHKPPLPSAALSPRPNESDSAKPALQTSRANSRIPSASAAPPSASGPLELQVAGIPQSYIGREYRAYIVSTGTTLPQYLQ</sequence>
<keyword evidence="6" id="KW-1185">Reference proteome</keyword>
<reference evidence="5 7" key="1">
    <citation type="submission" date="2018-09" db="EMBL/GenBank/DDBJ databases">
        <title>Genomic investigation of the strawberry pathogen Phytophthora fragariae indicates pathogenicity is determined by transcriptional variation in three key races.</title>
        <authorList>
            <person name="Adams T.M."/>
            <person name="Armitage A.D."/>
            <person name="Sobczyk M.K."/>
            <person name="Bates H.J."/>
            <person name="Dunwell J.M."/>
            <person name="Nellist C.F."/>
            <person name="Harrison R.J."/>
        </authorList>
    </citation>
    <scope>NUCLEOTIDE SEQUENCE [LARGE SCALE GENOMIC DNA]</scope>
    <source>
        <strain evidence="3 5">SCRP249</strain>
        <strain evidence="2 7">SCRP324</strain>
        <strain evidence="4 6">SCRP333</strain>
    </source>
</reference>
<feature type="region of interest" description="Disordered" evidence="1">
    <location>
        <begin position="1"/>
        <end position="27"/>
    </location>
</feature>
<gene>
    <name evidence="3" type="ORF">PR001_g19647</name>
    <name evidence="2" type="ORF">PR002_g20004</name>
    <name evidence="4" type="ORF">PR003_g20616</name>
</gene>
<name>A0A6A3JGG4_9STRA</name>
<evidence type="ECO:0000313" key="4">
    <source>
        <dbReference type="EMBL" id="KAE9308983.1"/>
    </source>
</evidence>
<evidence type="ECO:0000313" key="2">
    <source>
        <dbReference type="EMBL" id="KAE8994209.1"/>
    </source>
</evidence>
<dbReference type="Proteomes" id="UP000429607">
    <property type="component" value="Unassembled WGS sequence"/>
</dbReference>
<feature type="compositionally biased region" description="Polar residues" evidence="1">
    <location>
        <begin position="442"/>
        <end position="451"/>
    </location>
</feature>
<feature type="compositionally biased region" description="Basic and acidic residues" evidence="1">
    <location>
        <begin position="157"/>
        <end position="172"/>
    </location>
</feature>
<dbReference type="EMBL" id="QXFU01001864">
    <property type="protein sequence ID" value="KAE8994209.1"/>
    <property type="molecule type" value="Genomic_DNA"/>
</dbReference>
<dbReference type="EMBL" id="QXFV01001850">
    <property type="protein sequence ID" value="KAE8997202.1"/>
    <property type="molecule type" value="Genomic_DNA"/>
</dbReference>
<evidence type="ECO:0000313" key="5">
    <source>
        <dbReference type="Proteomes" id="UP000429607"/>
    </source>
</evidence>
<proteinExistence type="predicted"/>
<protein>
    <submittedName>
        <fullName evidence="2">Uncharacterized protein</fullName>
    </submittedName>
</protein>
<dbReference type="AlphaFoldDB" id="A0A6A3JGG4"/>
<evidence type="ECO:0000313" key="6">
    <source>
        <dbReference type="Proteomes" id="UP000434957"/>
    </source>
</evidence>
<organism evidence="2 7">
    <name type="scientific">Phytophthora rubi</name>
    <dbReference type="NCBI Taxonomy" id="129364"/>
    <lineage>
        <taxon>Eukaryota</taxon>
        <taxon>Sar</taxon>
        <taxon>Stramenopiles</taxon>
        <taxon>Oomycota</taxon>
        <taxon>Peronosporomycetes</taxon>
        <taxon>Peronosporales</taxon>
        <taxon>Peronosporaceae</taxon>
        <taxon>Phytophthora</taxon>
    </lineage>
</organism>
<feature type="compositionally biased region" description="Polar residues" evidence="1">
    <location>
        <begin position="96"/>
        <end position="107"/>
    </location>
</feature>
<feature type="compositionally biased region" description="Low complexity" evidence="1">
    <location>
        <begin position="452"/>
        <end position="464"/>
    </location>
</feature>
<feature type="compositionally biased region" description="Low complexity" evidence="1">
    <location>
        <begin position="352"/>
        <end position="370"/>
    </location>
</feature>